<dbReference type="InterPro" id="IPR043144">
    <property type="entry name" value="Mal/L-sulf/L-lact_DH-like_ah"/>
</dbReference>
<accession>A0A383BXR3</accession>
<keyword evidence="2" id="KW-0560">Oxidoreductase</keyword>
<evidence type="ECO:0000256" key="2">
    <source>
        <dbReference type="ARBA" id="ARBA00023002"/>
    </source>
</evidence>
<dbReference type="PANTHER" id="PTHR11091">
    <property type="entry name" value="OXIDOREDUCTASE-RELATED"/>
    <property type="match status" value="1"/>
</dbReference>
<dbReference type="SUPFAM" id="SSF89733">
    <property type="entry name" value="L-sulfolactate dehydrogenase-like"/>
    <property type="match status" value="1"/>
</dbReference>
<organism evidence="3">
    <name type="scientific">marine metagenome</name>
    <dbReference type="NCBI Taxonomy" id="408172"/>
    <lineage>
        <taxon>unclassified sequences</taxon>
        <taxon>metagenomes</taxon>
        <taxon>ecological metagenomes</taxon>
    </lineage>
</organism>
<dbReference type="GO" id="GO:0016491">
    <property type="term" value="F:oxidoreductase activity"/>
    <property type="evidence" value="ECO:0007669"/>
    <property type="project" value="UniProtKB-KW"/>
</dbReference>
<reference evidence="3" key="1">
    <citation type="submission" date="2018-05" db="EMBL/GenBank/DDBJ databases">
        <authorList>
            <person name="Lanie J.A."/>
            <person name="Ng W.-L."/>
            <person name="Kazmierczak K.M."/>
            <person name="Andrzejewski T.M."/>
            <person name="Davidsen T.M."/>
            <person name="Wayne K.J."/>
            <person name="Tettelin H."/>
            <person name="Glass J.I."/>
            <person name="Rusch D."/>
            <person name="Podicherti R."/>
            <person name="Tsui H.-C.T."/>
            <person name="Winkler M.E."/>
        </authorList>
    </citation>
    <scope>NUCLEOTIDE SEQUENCE</scope>
</reference>
<name>A0A383BXR3_9ZZZZ</name>
<dbReference type="AlphaFoldDB" id="A0A383BXR3"/>
<dbReference type="Gene3D" id="1.10.1530.10">
    <property type="match status" value="1"/>
</dbReference>
<feature type="non-terminal residue" evidence="3">
    <location>
        <position position="1"/>
    </location>
</feature>
<gene>
    <name evidence="3" type="ORF">METZ01_LOCUS477525</name>
</gene>
<dbReference type="InterPro" id="IPR003767">
    <property type="entry name" value="Malate/L-lactate_DH-like"/>
</dbReference>
<sequence>ERGLSGIACTVYKPAVAPAGASKAFFGTNPISFSWPRPNKTPLVFDMATSTLAMGDVQIAAREGHSVPHGTGLGPDGKPSDDPAEILKGVLLPFGGYKGSAISLMVELLAAGMTGESFSYEAEKNDNNDGGPPKGGEFVLAINPELVAGKGWTDHSEDFFSHLTAIDGVRLPGERRHKNRLDKGPRQVNKELLSKVRSFL</sequence>
<dbReference type="EMBL" id="UINC01204100">
    <property type="protein sequence ID" value="SVE24671.1"/>
    <property type="molecule type" value="Genomic_DNA"/>
</dbReference>
<evidence type="ECO:0000256" key="1">
    <source>
        <dbReference type="ARBA" id="ARBA00006056"/>
    </source>
</evidence>
<dbReference type="InterPro" id="IPR036111">
    <property type="entry name" value="Mal/L-sulfo/L-lacto_DH-like_sf"/>
</dbReference>
<evidence type="ECO:0008006" key="4">
    <source>
        <dbReference type="Google" id="ProtNLM"/>
    </source>
</evidence>
<proteinExistence type="inferred from homology"/>
<dbReference type="Pfam" id="PF02615">
    <property type="entry name" value="Ldh_2"/>
    <property type="match status" value="1"/>
</dbReference>
<dbReference type="InterPro" id="IPR043143">
    <property type="entry name" value="Mal/L-sulf/L-lact_DH-like_NADP"/>
</dbReference>
<comment type="similarity">
    <text evidence="1">Belongs to the LDH2/MDH2 oxidoreductase family.</text>
</comment>
<evidence type="ECO:0000313" key="3">
    <source>
        <dbReference type="EMBL" id="SVE24671.1"/>
    </source>
</evidence>
<dbReference type="Gene3D" id="3.30.1370.60">
    <property type="entry name" value="Hypothetical oxidoreductase yiak, domain 2"/>
    <property type="match status" value="1"/>
</dbReference>
<dbReference type="PANTHER" id="PTHR11091:SF0">
    <property type="entry name" value="MALATE DEHYDROGENASE"/>
    <property type="match status" value="1"/>
</dbReference>
<protein>
    <recommendedName>
        <fullName evidence="4">Oxidoreductase</fullName>
    </recommendedName>
</protein>